<accession>Q2S5V1</accession>
<protein>
    <submittedName>
        <fullName evidence="1">Uncharacterized protein</fullName>
    </submittedName>
</protein>
<evidence type="ECO:0000313" key="2">
    <source>
        <dbReference type="Proteomes" id="UP000008674"/>
    </source>
</evidence>
<evidence type="ECO:0000313" key="1">
    <source>
        <dbReference type="EMBL" id="ABC46095.1"/>
    </source>
</evidence>
<organism evidence="1 2">
    <name type="scientific">Salinibacter ruber (strain DSM 13855 / M31)</name>
    <dbReference type="NCBI Taxonomy" id="309807"/>
    <lineage>
        <taxon>Bacteria</taxon>
        <taxon>Pseudomonadati</taxon>
        <taxon>Rhodothermota</taxon>
        <taxon>Rhodothermia</taxon>
        <taxon>Rhodothermales</taxon>
        <taxon>Salinibacteraceae</taxon>
        <taxon>Salinibacter</taxon>
    </lineage>
</organism>
<dbReference type="Proteomes" id="UP000008674">
    <property type="component" value="Chromosome"/>
</dbReference>
<reference evidence="1 2" key="1">
    <citation type="journal article" date="2005" name="Proc. Natl. Acad. Sci. U.S.A.">
        <title>The genome of Salinibacter ruber: convergence and gene exchange among hyperhalophilic bacteria and archaea.</title>
        <authorList>
            <person name="Mongodin E.F."/>
            <person name="Nelson K.E."/>
            <person name="Daugherty S."/>
            <person name="Deboy R.T."/>
            <person name="Wister J."/>
            <person name="Khouri H."/>
            <person name="Weidman J."/>
            <person name="Walsh D.A."/>
            <person name="Papke R.T."/>
            <person name="Sanchez Perez G."/>
            <person name="Sharma A.K."/>
            <person name="Nesbo C.L."/>
            <person name="MacLeod D."/>
            <person name="Bapteste E."/>
            <person name="Doolittle W.F."/>
            <person name="Charlebois R.L."/>
            <person name="Legault B."/>
            <person name="Rodriguez-Valera F."/>
        </authorList>
    </citation>
    <scope>NUCLEOTIDE SEQUENCE [LARGE SCALE GENOMIC DNA]</scope>
    <source>
        <strain evidence="2">DSM 13855 / CECT 5946 / M31</strain>
    </source>
</reference>
<dbReference type="KEGG" id="sru:SRU_0284"/>
<dbReference type="AlphaFoldDB" id="Q2S5V1"/>
<gene>
    <name evidence="1" type="ordered locus">SRU_0284</name>
</gene>
<sequence length="35" mass="4130">MYLWGLFGAARLDRDGIRHSYFWKAERGVMDGAWP</sequence>
<proteinExistence type="predicted"/>
<dbReference type="EMBL" id="CP000159">
    <property type="protein sequence ID" value="ABC46095.1"/>
    <property type="molecule type" value="Genomic_DNA"/>
</dbReference>
<dbReference type="HOGENOM" id="CLU_3367200_0_0_10"/>
<dbReference type="STRING" id="309807.SRU_0284"/>
<name>Q2S5V1_SALRD</name>
<dbReference type="EnsemblBacteria" id="ABC46095">
    <property type="protein sequence ID" value="ABC46095"/>
    <property type="gene ID" value="SRU_0284"/>
</dbReference>
<keyword evidence="2" id="KW-1185">Reference proteome</keyword>